<dbReference type="CDD" id="cd00051">
    <property type="entry name" value="EFh"/>
    <property type="match status" value="2"/>
</dbReference>
<evidence type="ECO:0000256" key="2">
    <source>
        <dbReference type="ARBA" id="ARBA00023179"/>
    </source>
</evidence>
<dbReference type="EMBL" id="JACVVK020000382">
    <property type="protein sequence ID" value="KAK7476206.1"/>
    <property type="molecule type" value="Genomic_DNA"/>
</dbReference>
<sequence length="246" mass="28227">MYKQKRKDGITITPDVEFSRTAVRTMMQAEERMSLEKDKQKLKKETERIMAQIDSKYGMSQREQGPDLITLADQYYHGNAPDRDGLTEEVRRELTQDEIRDLKMVFDMFDVKGRGYITANDVKRAASMLGFKAKKEVFKEMITEVTGGHTSRISFLNFLQFVIKGQGQGPDPLEDIMQGFRLLDTDQKGYVTAADLRQASDSQKLSLSNRAIREMIQEADLTGDNKISPEEFVHIMLQCSMFKSSR</sequence>
<accession>A0ABD0JNC4</accession>
<evidence type="ECO:0000259" key="3">
    <source>
        <dbReference type="PROSITE" id="PS50222"/>
    </source>
</evidence>
<organism evidence="4 5">
    <name type="scientific">Batillaria attramentaria</name>
    <dbReference type="NCBI Taxonomy" id="370345"/>
    <lineage>
        <taxon>Eukaryota</taxon>
        <taxon>Metazoa</taxon>
        <taxon>Spiralia</taxon>
        <taxon>Lophotrochozoa</taxon>
        <taxon>Mollusca</taxon>
        <taxon>Gastropoda</taxon>
        <taxon>Caenogastropoda</taxon>
        <taxon>Sorbeoconcha</taxon>
        <taxon>Cerithioidea</taxon>
        <taxon>Batillariidae</taxon>
        <taxon>Batillaria</taxon>
    </lineage>
</organism>
<dbReference type="Proteomes" id="UP001519460">
    <property type="component" value="Unassembled WGS sequence"/>
</dbReference>
<name>A0ABD0JNC4_9CAEN</name>
<evidence type="ECO:0000313" key="5">
    <source>
        <dbReference type="Proteomes" id="UP001519460"/>
    </source>
</evidence>
<dbReference type="Pfam" id="PF13499">
    <property type="entry name" value="EF-hand_7"/>
    <property type="match status" value="2"/>
</dbReference>
<feature type="domain" description="EF-hand" evidence="3">
    <location>
        <begin position="207"/>
        <end position="242"/>
    </location>
</feature>
<dbReference type="SMART" id="SM00054">
    <property type="entry name" value="EFh"/>
    <property type="match status" value="3"/>
</dbReference>
<feature type="domain" description="EF-hand" evidence="3">
    <location>
        <begin position="97"/>
        <end position="132"/>
    </location>
</feature>
<proteinExistence type="predicted"/>
<evidence type="ECO:0000313" key="4">
    <source>
        <dbReference type="EMBL" id="KAK7476206.1"/>
    </source>
</evidence>
<keyword evidence="5" id="KW-1185">Reference proteome</keyword>
<dbReference type="PANTHER" id="PTHR23048:SF0">
    <property type="entry name" value="CALMODULIN LIKE 3"/>
    <property type="match status" value="1"/>
</dbReference>
<feature type="domain" description="EF-hand" evidence="3">
    <location>
        <begin position="171"/>
        <end position="206"/>
    </location>
</feature>
<keyword evidence="2" id="KW-0514">Muscle protein</keyword>
<dbReference type="PROSITE" id="PS50222">
    <property type="entry name" value="EF_HAND_2"/>
    <property type="match status" value="3"/>
</dbReference>
<comment type="caution">
    <text evidence="4">The sequence shown here is derived from an EMBL/GenBank/DDBJ whole genome shotgun (WGS) entry which is preliminary data.</text>
</comment>
<reference evidence="4 5" key="1">
    <citation type="journal article" date="2023" name="Sci. Data">
        <title>Genome assembly of the Korean intertidal mud-creeper Batillaria attramentaria.</title>
        <authorList>
            <person name="Patra A.K."/>
            <person name="Ho P.T."/>
            <person name="Jun S."/>
            <person name="Lee S.J."/>
            <person name="Kim Y."/>
            <person name="Won Y.J."/>
        </authorList>
    </citation>
    <scope>NUCLEOTIDE SEQUENCE [LARGE SCALE GENOMIC DNA]</scope>
    <source>
        <strain evidence="4">Wonlab-2016</strain>
    </source>
</reference>
<keyword evidence="1" id="KW-0677">Repeat</keyword>
<dbReference type="AlphaFoldDB" id="A0ABD0JNC4"/>
<dbReference type="FunFam" id="1.10.238.10:FF:000001">
    <property type="entry name" value="Calmodulin 1"/>
    <property type="match status" value="1"/>
</dbReference>
<dbReference type="InterPro" id="IPR002048">
    <property type="entry name" value="EF_hand_dom"/>
</dbReference>
<dbReference type="InterPro" id="IPR050230">
    <property type="entry name" value="CALM/Myosin/TropC-like"/>
</dbReference>
<dbReference type="Gene3D" id="1.10.238.10">
    <property type="entry name" value="EF-hand"/>
    <property type="match status" value="2"/>
</dbReference>
<gene>
    <name evidence="4" type="ORF">BaRGS_00032560</name>
</gene>
<evidence type="ECO:0000256" key="1">
    <source>
        <dbReference type="ARBA" id="ARBA00022737"/>
    </source>
</evidence>
<dbReference type="InterPro" id="IPR011992">
    <property type="entry name" value="EF-hand-dom_pair"/>
</dbReference>
<dbReference type="PANTHER" id="PTHR23048">
    <property type="entry name" value="MYOSIN LIGHT CHAIN 1, 3"/>
    <property type="match status" value="1"/>
</dbReference>
<dbReference type="SUPFAM" id="SSF47473">
    <property type="entry name" value="EF-hand"/>
    <property type="match status" value="1"/>
</dbReference>
<protein>
    <recommendedName>
        <fullName evidence="3">EF-hand domain-containing protein</fullName>
    </recommendedName>
</protein>